<evidence type="ECO:0000259" key="13">
    <source>
        <dbReference type="Pfam" id="PF01529"/>
    </source>
</evidence>
<dbReference type="GO" id="GO:0006612">
    <property type="term" value="P:protein targeting to membrane"/>
    <property type="evidence" value="ECO:0007669"/>
    <property type="project" value="TreeGrafter"/>
</dbReference>
<dbReference type="InParanoid" id="G3AJ05"/>
<dbReference type="PROSITE" id="PS50216">
    <property type="entry name" value="DHHC"/>
    <property type="match status" value="1"/>
</dbReference>
<dbReference type="PANTHER" id="PTHR22883:SF489">
    <property type="entry name" value="PALMITOYLTRANSFERASE SWF1"/>
    <property type="match status" value="1"/>
</dbReference>
<keyword evidence="2 12" id="KW-0808">Transferase</keyword>
<evidence type="ECO:0000256" key="10">
    <source>
        <dbReference type="ARBA" id="ARBA00038463"/>
    </source>
</evidence>
<feature type="transmembrane region" description="Helical" evidence="12">
    <location>
        <begin position="65"/>
        <end position="86"/>
    </location>
</feature>
<evidence type="ECO:0000313" key="14">
    <source>
        <dbReference type="EMBL" id="EGW34517.1"/>
    </source>
</evidence>
<dbReference type="SUPFAM" id="SSF90112">
    <property type="entry name" value="Neurotransmitter-gated ion-channel transmembrane pore"/>
    <property type="match status" value="1"/>
</dbReference>
<evidence type="ECO:0000256" key="7">
    <source>
        <dbReference type="ARBA" id="ARBA00023139"/>
    </source>
</evidence>
<dbReference type="STRING" id="619300.G3AJ05"/>
<keyword evidence="3 12" id="KW-0812">Transmembrane</keyword>
<feature type="transmembrane region" description="Helical" evidence="12">
    <location>
        <begin position="195"/>
        <end position="215"/>
    </location>
</feature>
<protein>
    <recommendedName>
        <fullName evidence="12">Palmitoyltransferase</fullName>
        <ecNumber evidence="12">2.3.1.225</ecNumber>
    </recommendedName>
</protein>
<dbReference type="Pfam" id="PF01529">
    <property type="entry name" value="DHHC"/>
    <property type="match status" value="1"/>
</dbReference>
<dbReference type="FunCoup" id="G3AJ05">
    <property type="interactions" value="32"/>
</dbReference>
<comment type="domain">
    <text evidence="12">The DHHC domain is required for palmitoyltransferase activity.</text>
</comment>
<dbReference type="OMA" id="HIYLIWA"/>
<evidence type="ECO:0000256" key="4">
    <source>
        <dbReference type="ARBA" id="ARBA00022824"/>
    </source>
</evidence>
<dbReference type="GeneID" id="18869872"/>
<keyword evidence="6 12" id="KW-0472">Membrane</keyword>
<dbReference type="GO" id="GO:0005789">
    <property type="term" value="C:endoplasmic reticulum membrane"/>
    <property type="evidence" value="ECO:0007669"/>
    <property type="project" value="UniProtKB-SubCell"/>
</dbReference>
<feature type="domain" description="Palmitoyltransferase DHHC" evidence="13">
    <location>
        <begin position="148"/>
        <end position="292"/>
    </location>
</feature>
<dbReference type="GO" id="GO:0005794">
    <property type="term" value="C:Golgi apparatus"/>
    <property type="evidence" value="ECO:0007669"/>
    <property type="project" value="TreeGrafter"/>
</dbReference>
<gene>
    <name evidence="14" type="ORF">SPAPADRAFT_135163</name>
</gene>
<evidence type="ECO:0000256" key="2">
    <source>
        <dbReference type="ARBA" id="ARBA00022679"/>
    </source>
</evidence>
<dbReference type="RefSeq" id="XP_007374101.1">
    <property type="nucleotide sequence ID" value="XM_007374039.1"/>
</dbReference>
<comment type="catalytic activity">
    <reaction evidence="11 12">
        <text>L-cysteinyl-[protein] + hexadecanoyl-CoA = S-hexadecanoyl-L-cysteinyl-[protein] + CoA</text>
        <dbReference type="Rhea" id="RHEA:36683"/>
        <dbReference type="Rhea" id="RHEA-COMP:10131"/>
        <dbReference type="Rhea" id="RHEA-COMP:11032"/>
        <dbReference type="ChEBI" id="CHEBI:29950"/>
        <dbReference type="ChEBI" id="CHEBI:57287"/>
        <dbReference type="ChEBI" id="CHEBI:57379"/>
        <dbReference type="ChEBI" id="CHEBI:74151"/>
        <dbReference type="EC" id="2.3.1.225"/>
    </reaction>
</comment>
<evidence type="ECO:0000256" key="5">
    <source>
        <dbReference type="ARBA" id="ARBA00022989"/>
    </source>
</evidence>
<evidence type="ECO:0000256" key="1">
    <source>
        <dbReference type="ARBA" id="ARBA00004477"/>
    </source>
</evidence>
<dbReference type="eggNOG" id="KOG1312">
    <property type="taxonomic scope" value="Eukaryota"/>
</dbReference>
<comment type="subcellular location">
    <subcellularLocation>
        <location evidence="1">Endoplasmic reticulum membrane</location>
        <topology evidence="1">Multi-pass membrane protein</topology>
    </subcellularLocation>
</comment>
<evidence type="ECO:0000256" key="11">
    <source>
        <dbReference type="ARBA" id="ARBA00048048"/>
    </source>
</evidence>
<accession>G3AJ05</accession>
<dbReference type="PANTHER" id="PTHR22883">
    <property type="entry name" value="ZINC FINGER DHHC DOMAIN CONTAINING PROTEIN"/>
    <property type="match status" value="1"/>
</dbReference>
<dbReference type="HOGENOM" id="CLU_042181_2_0_1"/>
<dbReference type="EC" id="2.3.1.225" evidence="12"/>
<dbReference type="AlphaFoldDB" id="G3AJ05"/>
<feature type="transmembrane region" description="Helical" evidence="12">
    <location>
        <begin position="106"/>
        <end position="123"/>
    </location>
</feature>
<name>G3AJ05_SPAPN</name>
<dbReference type="EMBL" id="GL996500">
    <property type="protein sequence ID" value="EGW34517.1"/>
    <property type="molecule type" value="Genomic_DNA"/>
</dbReference>
<dbReference type="GO" id="GO:0019706">
    <property type="term" value="F:protein-cysteine S-palmitoyltransferase activity"/>
    <property type="evidence" value="ECO:0007669"/>
    <property type="project" value="UniProtKB-EC"/>
</dbReference>
<dbReference type="GO" id="GO:0006811">
    <property type="term" value="P:monoatomic ion transport"/>
    <property type="evidence" value="ECO:0007669"/>
    <property type="project" value="InterPro"/>
</dbReference>
<dbReference type="InterPro" id="IPR036719">
    <property type="entry name" value="Neuro-gated_channel_TM_sf"/>
</dbReference>
<feature type="transmembrane region" description="Helical" evidence="12">
    <location>
        <begin position="257"/>
        <end position="281"/>
    </location>
</feature>
<organism evidence="15">
    <name type="scientific">Spathaspora passalidarum (strain NRRL Y-27907 / 11-Y1)</name>
    <dbReference type="NCBI Taxonomy" id="619300"/>
    <lineage>
        <taxon>Eukaryota</taxon>
        <taxon>Fungi</taxon>
        <taxon>Dikarya</taxon>
        <taxon>Ascomycota</taxon>
        <taxon>Saccharomycotina</taxon>
        <taxon>Pichiomycetes</taxon>
        <taxon>Debaryomycetaceae</taxon>
        <taxon>Spathaspora</taxon>
    </lineage>
</organism>
<evidence type="ECO:0000256" key="3">
    <source>
        <dbReference type="ARBA" id="ARBA00022692"/>
    </source>
</evidence>
<dbReference type="InterPro" id="IPR039859">
    <property type="entry name" value="PFA4/ZDH16/20/ERF2-like"/>
</dbReference>
<evidence type="ECO:0000256" key="6">
    <source>
        <dbReference type="ARBA" id="ARBA00023136"/>
    </source>
</evidence>
<evidence type="ECO:0000256" key="12">
    <source>
        <dbReference type="RuleBase" id="RU079119"/>
    </source>
</evidence>
<keyword evidence="8" id="KW-0449">Lipoprotein</keyword>
<evidence type="ECO:0000313" key="15">
    <source>
        <dbReference type="Proteomes" id="UP000000709"/>
    </source>
</evidence>
<reference evidence="14 15" key="1">
    <citation type="journal article" date="2011" name="Proc. Natl. Acad. Sci. U.S.A.">
        <title>Comparative genomics of xylose-fermenting fungi for enhanced biofuel production.</title>
        <authorList>
            <person name="Wohlbach D.J."/>
            <person name="Kuo A."/>
            <person name="Sato T.K."/>
            <person name="Potts K.M."/>
            <person name="Salamov A.A."/>
            <person name="LaButti K.M."/>
            <person name="Sun H."/>
            <person name="Clum A."/>
            <person name="Pangilinan J.L."/>
            <person name="Lindquist E.A."/>
            <person name="Lucas S."/>
            <person name="Lapidus A."/>
            <person name="Jin M."/>
            <person name="Gunawan C."/>
            <person name="Balan V."/>
            <person name="Dale B.E."/>
            <person name="Jeffries T.W."/>
            <person name="Zinkel R."/>
            <person name="Barry K.W."/>
            <person name="Grigoriev I.V."/>
            <person name="Gasch A.P."/>
        </authorList>
    </citation>
    <scope>NUCLEOTIDE SEQUENCE [LARGE SCALE GENOMIC DNA]</scope>
    <source>
        <strain evidence="15">NRRL Y-27907 / 11-Y1</strain>
    </source>
</reference>
<keyword evidence="4" id="KW-0256">Endoplasmic reticulum</keyword>
<sequence>MLFILILGITIISSFLSAIVIFGDSPSFRNTPIHKLRKAIFTTTEQITHVYNYLDRKTNGKLLKWLSWLVPSGYLAVVTFCIYQFLVKTIPMVTTSMIGPYYKTDITFIIILVYSSTILAIFSDPGVVSSKKPVPHNYKFQNNQLIFFNDKTCNTCHIVKPPRSKHCSICGHCYLLYDHHCVWVNNCIGYYNYKWFLLFLVANIIMLGYGGYVCYQALIFQFRHNLGGADNGGANNAISKFWKLITKTTDANKITGIFLILCIIFIIITTLFTGLHLQYVYLGVTTNELDKWSEIEHLIRLRALYRVEPPVNNEEPFVEQVLLSSGEPAYLSLKSEEILINRTNINNFTLTCINSMEHELTNVYDKGFWNNLKERL</sequence>
<dbReference type="InterPro" id="IPR001594">
    <property type="entry name" value="Palmitoyltrfase_DHHC"/>
</dbReference>
<keyword evidence="7" id="KW-0564">Palmitate</keyword>
<dbReference type="KEGG" id="spaa:SPAPADRAFT_135163"/>
<dbReference type="OrthoDB" id="9909019at2759"/>
<dbReference type="Proteomes" id="UP000000709">
    <property type="component" value="Unassembled WGS sequence"/>
</dbReference>
<comment type="similarity">
    <text evidence="10">Belongs to the DHHC palmitoyltransferase family. SWF1 subfamily.</text>
</comment>
<evidence type="ECO:0000256" key="9">
    <source>
        <dbReference type="ARBA" id="ARBA00023315"/>
    </source>
</evidence>
<keyword evidence="5 12" id="KW-1133">Transmembrane helix</keyword>
<evidence type="ECO:0000256" key="8">
    <source>
        <dbReference type="ARBA" id="ARBA00023288"/>
    </source>
</evidence>
<keyword evidence="15" id="KW-1185">Reference proteome</keyword>
<proteinExistence type="inferred from homology"/>
<keyword evidence="9 12" id="KW-0012">Acyltransferase</keyword>